<evidence type="ECO:0000256" key="1">
    <source>
        <dbReference type="HAMAP-Rule" id="MF_00095"/>
    </source>
</evidence>
<keyword evidence="5" id="KW-1185">Reference proteome</keyword>
<dbReference type="PANTHER" id="PTHR30545:SF2">
    <property type="entry name" value="SUGAR FERMENTATION STIMULATION PROTEIN A"/>
    <property type="match status" value="1"/>
</dbReference>
<feature type="domain" description="Sugar fermentation stimulation protein C-terminal" evidence="2">
    <location>
        <begin position="80"/>
        <end position="214"/>
    </location>
</feature>
<sequence>MYYPNIQQAVFLERPNRFIAHILVEGKEQLCHVKNTGRCKELLIPNTTIYVQHHDNPNRKTKYSLIAVQKGELLINMDSQVPNQIVAEWLKTGKLFPDLKLVKPETVFGSSRFDFYLETSQKKIFMEVKGCTLEQNGVMMFPDAPTQRGVKHIQELILAKQQGYDAYLIFVIQMKGARYFTPNRLTHPEFADVLLQAEKAGVNILAVDCMVMPDSIEIDQQVLIQL</sequence>
<comment type="similarity">
    <text evidence="1">Belongs to the SfsA family.</text>
</comment>
<dbReference type="Pfam" id="PF17746">
    <property type="entry name" value="SfsA_N"/>
    <property type="match status" value="1"/>
</dbReference>
<dbReference type="NCBIfam" id="TIGR00230">
    <property type="entry name" value="sfsA"/>
    <property type="match status" value="1"/>
</dbReference>
<reference evidence="4 5" key="1">
    <citation type="submission" date="2020-08" db="EMBL/GenBank/DDBJ databases">
        <title>Genome public.</title>
        <authorList>
            <person name="Liu C."/>
            <person name="Sun Q."/>
        </authorList>
    </citation>
    <scope>NUCLEOTIDE SEQUENCE [LARGE SCALE GENOMIC DNA]</scope>
    <source>
        <strain evidence="4 5">NSJ-27</strain>
    </source>
</reference>
<gene>
    <name evidence="1 4" type="primary">sfsA</name>
    <name evidence="4" type="ORF">H8Z77_00670</name>
</gene>
<dbReference type="RefSeq" id="WP_186995841.1">
    <property type="nucleotide sequence ID" value="NZ_JACOQK010000001.1"/>
</dbReference>
<accession>A0ABR7IN98</accession>
<proteinExistence type="inferred from homology"/>
<dbReference type="HAMAP" id="MF_00095">
    <property type="entry name" value="SfsA"/>
    <property type="match status" value="1"/>
</dbReference>
<organism evidence="4 5">
    <name type="scientific">Clostridium facile</name>
    <dbReference type="NCBI Taxonomy" id="2763035"/>
    <lineage>
        <taxon>Bacteria</taxon>
        <taxon>Bacillati</taxon>
        <taxon>Bacillota</taxon>
        <taxon>Clostridia</taxon>
        <taxon>Eubacteriales</taxon>
        <taxon>Clostridiaceae</taxon>
        <taxon>Clostridium</taxon>
    </lineage>
</organism>
<dbReference type="Gene3D" id="3.40.1350.60">
    <property type="match status" value="1"/>
</dbReference>
<dbReference type="EMBL" id="JACOQK010000001">
    <property type="protein sequence ID" value="MBC5786539.1"/>
    <property type="molecule type" value="Genomic_DNA"/>
</dbReference>
<dbReference type="Proteomes" id="UP000649151">
    <property type="component" value="Unassembled WGS sequence"/>
</dbReference>
<dbReference type="InterPro" id="IPR005224">
    <property type="entry name" value="SfsA"/>
</dbReference>
<evidence type="ECO:0000259" key="2">
    <source>
        <dbReference type="Pfam" id="PF03749"/>
    </source>
</evidence>
<dbReference type="Pfam" id="PF03749">
    <property type="entry name" value="SfsA"/>
    <property type="match status" value="1"/>
</dbReference>
<name>A0ABR7IN98_9CLOT</name>
<dbReference type="CDD" id="cd22359">
    <property type="entry name" value="SfsA-like_bacterial"/>
    <property type="match status" value="1"/>
</dbReference>
<dbReference type="InterPro" id="IPR040452">
    <property type="entry name" value="SfsA_C"/>
</dbReference>
<protein>
    <recommendedName>
        <fullName evidence="1">Sugar fermentation stimulation protein homolog</fullName>
    </recommendedName>
</protein>
<evidence type="ECO:0000313" key="4">
    <source>
        <dbReference type="EMBL" id="MBC5786539.1"/>
    </source>
</evidence>
<dbReference type="PANTHER" id="PTHR30545">
    <property type="entry name" value="SUGAR FERMENTATION STIMULATION PROTEIN A"/>
    <property type="match status" value="1"/>
</dbReference>
<evidence type="ECO:0000313" key="5">
    <source>
        <dbReference type="Proteomes" id="UP000649151"/>
    </source>
</evidence>
<evidence type="ECO:0000259" key="3">
    <source>
        <dbReference type="Pfam" id="PF17746"/>
    </source>
</evidence>
<comment type="caution">
    <text evidence="4">The sequence shown here is derived from an EMBL/GenBank/DDBJ whole genome shotgun (WGS) entry which is preliminary data.</text>
</comment>
<dbReference type="InterPro" id="IPR041465">
    <property type="entry name" value="SfsA_N"/>
</dbReference>
<dbReference type="Gene3D" id="2.40.50.580">
    <property type="match status" value="1"/>
</dbReference>
<feature type="domain" description="SfsA N-terminal OB" evidence="3">
    <location>
        <begin position="12"/>
        <end position="76"/>
    </location>
</feature>